<feature type="transmembrane region" description="Helical" evidence="1">
    <location>
        <begin position="39"/>
        <end position="57"/>
    </location>
</feature>
<keyword evidence="3" id="KW-1185">Reference proteome</keyword>
<protein>
    <submittedName>
        <fullName evidence="2">Uncharacterized protein</fullName>
    </submittedName>
</protein>
<proteinExistence type="predicted"/>
<name>A0A974Y671_9GAMM</name>
<organism evidence="2 3">
    <name type="scientific">Agrilutibacter solisilvae</name>
    <dbReference type="NCBI Taxonomy" id="2763317"/>
    <lineage>
        <taxon>Bacteria</taxon>
        <taxon>Pseudomonadati</taxon>
        <taxon>Pseudomonadota</taxon>
        <taxon>Gammaproteobacteria</taxon>
        <taxon>Lysobacterales</taxon>
        <taxon>Lysobacteraceae</taxon>
        <taxon>Agrilutibacter</taxon>
    </lineage>
</organism>
<dbReference type="RefSeq" id="WP_207526822.1">
    <property type="nucleotide sequence ID" value="NZ_CP071518.1"/>
</dbReference>
<feature type="transmembrane region" description="Helical" evidence="1">
    <location>
        <begin position="63"/>
        <end position="80"/>
    </location>
</feature>
<keyword evidence="1" id="KW-0812">Transmembrane</keyword>
<keyword evidence="1" id="KW-1133">Transmembrane helix</keyword>
<dbReference type="Proteomes" id="UP000639274">
    <property type="component" value="Chromosome"/>
</dbReference>
<dbReference type="KEGG" id="lsf:I8J32_005910"/>
<evidence type="ECO:0000313" key="3">
    <source>
        <dbReference type="Proteomes" id="UP000639274"/>
    </source>
</evidence>
<gene>
    <name evidence="2" type="ORF">I8J32_005910</name>
</gene>
<keyword evidence="1" id="KW-0472">Membrane</keyword>
<dbReference type="AlphaFoldDB" id="A0A974Y671"/>
<sequence>MLDKEQASRTAEAVLQAALAEQAAQTAKHARRKAFGGKWTGVGALVGLATGSLVAYLVTGRTFPWSIVGISFGGAIGGFIDQRIRAAGNRRSGA</sequence>
<dbReference type="EMBL" id="CP071518">
    <property type="protein sequence ID" value="QSX79396.1"/>
    <property type="molecule type" value="Genomic_DNA"/>
</dbReference>
<accession>A0A974Y671</accession>
<evidence type="ECO:0000313" key="2">
    <source>
        <dbReference type="EMBL" id="QSX79396.1"/>
    </source>
</evidence>
<evidence type="ECO:0000256" key="1">
    <source>
        <dbReference type="SAM" id="Phobius"/>
    </source>
</evidence>
<reference evidence="2 3" key="1">
    <citation type="submission" date="2021-03" db="EMBL/GenBank/DDBJ databases">
        <title>Lysobacter sp. nov. isolated from soil of gangwondo yeongwol, south Korea.</title>
        <authorList>
            <person name="Kim K.R."/>
            <person name="Kim K.H."/>
            <person name="Jeon C.O."/>
        </authorList>
    </citation>
    <scope>NUCLEOTIDE SEQUENCE [LARGE SCALE GENOMIC DNA]</scope>
    <source>
        <strain evidence="2 3">R19</strain>
    </source>
</reference>